<reference evidence="10" key="2">
    <citation type="submission" date="2020-09" db="EMBL/GenBank/DDBJ databases">
        <authorList>
            <person name="Sun Q."/>
            <person name="Ohkuma M."/>
        </authorList>
    </citation>
    <scope>NUCLEOTIDE SEQUENCE</scope>
    <source>
        <strain evidence="10">JCM 4059</strain>
    </source>
</reference>
<feature type="domain" description="L,D-TPase catalytic" evidence="9">
    <location>
        <begin position="43"/>
        <end position="191"/>
    </location>
</feature>
<evidence type="ECO:0000256" key="8">
    <source>
        <dbReference type="SAM" id="SignalP"/>
    </source>
</evidence>
<proteinExistence type="predicted"/>
<evidence type="ECO:0000259" key="9">
    <source>
        <dbReference type="PROSITE" id="PS52029"/>
    </source>
</evidence>
<keyword evidence="2" id="KW-0808">Transferase</keyword>
<evidence type="ECO:0000256" key="5">
    <source>
        <dbReference type="ARBA" id="ARBA00023316"/>
    </source>
</evidence>
<dbReference type="GO" id="GO:0016740">
    <property type="term" value="F:transferase activity"/>
    <property type="evidence" value="ECO:0007669"/>
    <property type="project" value="UniProtKB-KW"/>
</dbReference>
<dbReference type="InterPro" id="IPR038063">
    <property type="entry name" value="Transpep_catalytic_dom"/>
</dbReference>
<evidence type="ECO:0000256" key="6">
    <source>
        <dbReference type="PROSITE-ProRule" id="PRU01373"/>
    </source>
</evidence>
<dbReference type="EMBL" id="BNBD01000001">
    <property type="protein sequence ID" value="GHF25718.1"/>
    <property type="molecule type" value="Genomic_DNA"/>
</dbReference>
<name>A0A919AUD6_9ACTN</name>
<feature type="active site" description="Proton donor/acceptor" evidence="6">
    <location>
        <position position="136"/>
    </location>
</feature>
<sequence length="192" mass="21077">MTFRGRHVRNAAVLGCVAALAAVVGPGARAAEPAAGGTQLRFEKNHADQTDSRLLLVDRRTGQVLKSYRAGSGTTQDACASSRGWLPDGTYRVRFHATDYNAHNPRGRIFGYVLRIDDKRCRPDGTGTKRTELFVHSEMKPDGTQGTTEPQRWDGPSDYRSEGCVKLRPQDIKDLFTTASRTGWPTTLDVVG</sequence>
<keyword evidence="11" id="KW-1185">Reference proteome</keyword>
<dbReference type="InterPro" id="IPR005490">
    <property type="entry name" value="LD_TPept_cat_dom"/>
</dbReference>
<keyword evidence="3 6" id="KW-0133">Cell shape</keyword>
<feature type="region of interest" description="Disordered" evidence="7">
    <location>
        <begin position="139"/>
        <end position="159"/>
    </location>
</feature>
<dbReference type="GO" id="GO:0009252">
    <property type="term" value="P:peptidoglycan biosynthetic process"/>
    <property type="evidence" value="ECO:0007669"/>
    <property type="project" value="UniProtKB-KW"/>
</dbReference>
<evidence type="ECO:0000256" key="2">
    <source>
        <dbReference type="ARBA" id="ARBA00022679"/>
    </source>
</evidence>
<reference evidence="10" key="1">
    <citation type="journal article" date="2014" name="Int. J. Syst. Evol. Microbiol.">
        <title>Complete genome sequence of Corynebacterium casei LMG S-19264T (=DSM 44701T), isolated from a smear-ripened cheese.</title>
        <authorList>
            <consortium name="US DOE Joint Genome Institute (JGI-PGF)"/>
            <person name="Walter F."/>
            <person name="Albersmeier A."/>
            <person name="Kalinowski J."/>
            <person name="Ruckert C."/>
        </authorList>
    </citation>
    <scope>NUCLEOTIDE SEQUENCE</scope>
    <source>
        <strain evidence="10">JCM 4059</strain>
    </source>
</reference>
<evidence type="ECO:0000313" key="10">
    <source>
        <dbReference type="EMBL" id="GHF25718.1"/>
    </source>
</evidence>
<accession>A0A919AUD6</accession>
<dbReference type="Gene3D" id="2.40.440.10">
    <property type="entry name" value="L,D-transpeptidase catalytic domain-like"/>
    <property type="match status" value="1"/>
</dbReference>
<dbReference type="SUPFAM" id="SSF141523">
    <property type="entry name" value="L,D-transpeptidase catalytic domain-like"/>
    <property type="match status" value="1"/>
</dbReference>
<evidence type="ECO:0000313" key="11">
    <source>
        <dbReference type="Proteomes" id="UP000638313"/>
    </source>
</evidence>
<dbReference type="AlphaFoldDB" id="A0A919AUD6"/>
<feature type="signal peptide" evidence="8">
    <location>
        <begin position="1"/>
        <end position="30"/>
    </location>
</feature>
<dbReference type="CDD" id="cd16913">
    <property type="entry name" value="YkuD_like"/>
    <property type="match status" value="1"/>
</dbReference>
<keyword evidence="4 6" id="KW-0573">Peptidoglycan synthesis</keyword>
<dbReference type="GO" id="GO:0008360">
    <property type="term" value="P:regulation of cell shape"/>
    <property type="evidence" value="ECO:0007669"/>
    <property type="project" value="UniProtKB-UniRule"/>
</dbReference>
<keyword evidence="8" id="KW-0732">Signal</keyword>
<feature type="chain" id="PRO_5037159182" description="L,D-TPase catalytic domain-containing protein" evidence="8">
    <location>
        <begin position="31"/>
        <end position="192"/>
    </location>
</feature>
<keyword evidence="5 6" id="KW-0961">Cell wall biogenesis/degradation</keyword>
<comment type="caution">
    <text evidence="10">The sequence shown here is derived from an EMBL/GenBank/DDBJ whole genome shotgun (WGS) entry which is preliminary data.</text>
</comment>
<feature type="active site" description="Nucleophile" evidence="6">
    <location>
        <position position="164"/>
    </location>
</feature>
<organism evidence="10 11">
    <name type="scientific">Streptomyces mashuensis</name>
    <dbReference type="NCBI Taxonomy" id="33904"/>
    <lineage>
        <taxon>Bacteria</taxon>
        <taxon>Bacillati</taxon>
        <taxon>Actinomycetota</taxon>
        <taxon>Actinomycetes</taxon>
        <taxon>Kitasatosporales</taxon>
        <taxon>Streptomycetaceae</taxon>
        <taxon>Streptomyces</taxon>
    </lineage>
</organism>
<dbReference type="Pfam" id="PF03734">
    <property type="entry name" value="YkuD"/>
    <property type="match status" value="1"/>
</dbReference>
<comment type="pathway">
    <text evidence="1 6">Cell wall biogenesis; peptidoglycan biosynthesis.</text>
</comment>
<dbReference type="Proteomes" id="UP000638313">
    <property type="component" value="Unassembled WGS sequence"/>
</dbReference>
<evidence type="ECO:0000256" key="3">
    <source>
        <dbReference type="ARBA" id="ARBA00022960"/>
    </source>
</evidence>
<protein>
    <recommendedName>
        <fullName evidence="9">L,D-TPase catalytic domain-containing protein</fullName>
    </recommendedName>
</protein>
<evidence type="ECO:0000256" key="1">
    <source>
        <dbReference type="ARBA" id="ARBA00004752"/>
    </source>
</evidence>
<dbReference type="GO" id="GO:0071555">
    <property type="term" value="P:cell wall organization"/>
    <property type="evidence" value="ECO:0007669"/>
    <property type="project" value="UniProtKB-UniRule"/>
</dbReference>
<gene>
    <name evidence="10" type="ORF">GCM10010218_03010</name>
</gene>
<evidence type="ECO:0000256" key="4">
    <source>
        <dbReference type="ARBA" id="ARBA00022984"/>
    </source>
</evidence>
<evidence type="ECO:0000256" key="7">
    <source>
        <dbReference type="SAM" id="MobiDB-lite"/>
    </source>
</evidence>
<dbReference type="PROSITE" id="PS52029">
    <property type="entry name" value="LD_TPASE"/>
    <property type="match status" value="1"/>
</dbReference>